<feature type="transmembrane region" description="Helical" evidence="6">
    <location>
        <begin position="272"/>
        <end position="290"/>
    </location>
</feature>
<dbReference type="InterPro" id="IPR020846">
    <property type="entry name" value="MFS_dom"/>
</dbReference>
<dbReference type="RefSeq" id="WP_093273489.1">
    <property type="nucleotide sequence ID" value="NZ_FNOK01000043.1"/>
</dbReference>
<evidence type="ECO:0000256" key="6">
    <source>
        <dbReference type="SAM" id="Phobius"/>
    </source>
</evidence>
<feature type="transmembrane region" description="Helical" evidence="6">
    <location>
        <begin position="360"/>
        <end position="378"/>
    </location>
</feature>
<keyword evidence="3 6" id="KW-0812">Transmembrane</keyword>
<evidence type="ECO:0000313" key="9">
    <source>
        <dbReference type="Proteomes" id="UP000199529"/>
    </source>
</evidence>
<evidence type="ECO:0000313" key="8">
    <source>
        <dbReference type="EMBL" id="SDZ03352.1"/>
    </source>
</evidence>
<evidence type="ECO:0000259" key="7">
    <source>
        <dbReference type="PROSITE" id="PS50850"/>
    </source>
</evidence>
<dbReference type="InterPro" id="IPR036259">
    <property type="entry name" value="MFS_trans_sf"/>
</dbReference>
<dbReference type="CDD" id="cd17324">
    <property type="entry name" value="MFS_NepI_like"/>
    <property type="match status" value="1"/>
</dbReference>
<dbReference type="AlphaFoldDB" id="A0A1H3PQ18"/>
<comment type="subcellular location">
    <subcellularLocation>
        <location evidence="1">Cell membrane</location>
        <topology evidence="1">Multi-pass membrane protein</topology>
    </subcellularLocation>
</comment>
<evidence type="ECO:0000256" key="4">
    <source>
        <dbReference type="ARBA" id="ARBA00022989"/>
    </source>
</evidence>
<dbReference type="OrthoDB" id="9814237at2"/>
<accession>A0A1H3PQ18</accession>
<dbReference type="Gene3D" id="1.20.1250.20">
    <property type="entry name" value="MFS general substrate transporter like domains"/>
    <property type="match status" value="1"/>
</dbReference>
<keyword evidence="4 6" id="KW-1133">Transmembrane helix</keyword>
<evidence type="ECO:0000256" key="3">
    <source>
        <dbReference type="ARBA" id="ARBA00022692"/>
    </source>
</evidence>
<dbReference type="PROSITE" id="PS51257">
    <property type="entry name" value="PROKAR_LIPOPROTEIN"/>
    <property type="match status" value="1"/>
</dbReference>
<protein>
    <submittedName>
        <fullName evidence="8">MFS transporter, DHA1 family, inner membrane transport protein</fullName>
    </submittedName>
</protein>
<feature type="transmembrane region" description="Helical" evidence="6">
    <location>
        <begin position="321"/>
        <end position="340"/>
    </location>
</feature>
<feature type="transmembrane region" description="Helical" evidence="6">
    <location>
        <begin position="47"/>
        <end position="67"/>
    </location>
</feature>
<keyword evidence="5 6" id="KW-0472">Membrane</keyword>
<keyword evidence="2" id="KW-1003">Cell membrane</keyword>
<dbReference type="InterPro" id="IPR050189">
    <property type="entry name" value="MFS_Efflux_Transporters"/>
</dbReference>
<dbReference type="STRING" id="418495.SAMN05216215_104349"/>
<feature type="domain" description="Major facilitator superfamily (MFS) profile" evidence="7">
    <location>
        <begin position="9"/>
        <end position="383"/>
    </location>
</feature>
<evidence type="ECO:0000256" key="1">
    <source>
        <dbReference type="ARBA" id="ARBA00004651"/>
    </source>
</evidence>
<dbReference type="SUPFAM" id="SSF103473">
    <property type="entry name" value="MFS general substrate transporter"/>
    <property type="match status" value="1"/>
</dbReference>
<proteinExistence type="predicted"/>
<dbReference type="PROSITE" id="PS50850">
    <property type="entry name" value="MFS"/>
    <property type="match status" value="1"/>
</dbReference>
<dbReference type="Pfam" id="PF07690">
    <property type="entry name" value="MFS_1"/>
    <property type="match status" value="1"/>
</dbReference>
<evidence type="ECO:0000256" key="5">
    <source>
        <dbReference type="ARBA" id="ARBA00023136"/>
    </source>
</evidence>
<gene>
    <name evidence="8" type="ORF">SAMN05216215_104349</name>
</gene>
<keyword evidence="9" id="KW-1185">Reference proteome</keyword>
<sequence>MRSQRSGWALVTLMACVFAVGSAEYAVIGVLPDIAADLQVSVGTTGLLVTGYALTVALAGPVVTAATTRLPRKALLIGLIAVFTAGNVLAAVAGAFGLVMIARVLAALVHSTFFAVGLVQAVSVVGEERRGWAIAVVSAGLNLATVLGAPLGTFIGHELGWRTTFWAIAALSLVATVVVAVAVPPSRATGTSSVRAEIRALGSREVLVVVVVTVLAQIALFTPYTYIATILTGVSGFGAGAVAWLLMAFGVGGLLGNLVGGRLADLRPWGSVRGLLAGMAVVLAVFGLVVRNPVAAAVGVFVLGAVSCALIPALQARAFAAAAGAPTLTVAVNTSAFNLGNAGGAWIGGRALDGGAGPHWLIGIGILAALAALSATGARRNVDVKGKVDVSVR</sequence>
<feature type="transmembrane region" description="Helical" evidence="6">
    <location>
        <begin position="104"/>
        <end position="125"/>
    </location>
</feature>
<dbReference type="Proteomes" id="UP000199529">
    <property type="component" value="Unassembled WGS sequence"/>
</dbReference>
<reference evidence="9" key="1">
    <citation type="submission" date="2016-10" db="EMBL/GenBank/DDBJ databases">
        <authorList>
            <person name="Varghese N."/>
            <person name="Submissions S."/>
        </authorList>
    </citation>
    <scope>NUCLEOTIDE SEQUENCE [LARGE SCALE GENOMIC DNA]</scope>
    <source>
        <strain evidence="9">CGMCC 4.3530</strain>
    </source>
</reference>
<dbReference type="GO" id="GO:0022857">
    <property type="term" value="F:transmembrane transporter activity"/>
    <property type="evidence" value="ECO:0007669"/>
    <property type="project" value="InterPro"/>
</dbReference>
<dbReference type="EMBL" id="FNOK01000043">
    <property type="protein sequence ID" value="SDZ03352.1"/>
    <property type="molecule type" value="Genomic_DNA"/>
</dbReference>
<name>A0A1H3PQ18_9PSEU</name>
<feature type="transmembrane region" description="Helical" evidence="6">
    <location>
        <begin position="206"/>
        <end position="227"/>
    </location>
</feature>
<organism evidence="8 9">
    <name type="scientific">Saccharopolyspora shandongensis</name>
    <dbReference type="NCBI Taxonomy" id="418495"/>
    <lineage>
        <taxon>Bacteria</taxon>
        <taxon>Bacillati</taxon>
        <taxon>Actinomycetota</taxon>
        <taxon>Actinomycetes</taxon>
        <taxon>Pseudonocardiales</taxon>
        <taxon>Pseudonocardiaceae</taxon>
        <taxon>Saccharopolyspora</taxon>
    </lineage>
</organism>
<feature type="transmembrane region" description="Helical" evidence="6">
    <location>
        <begin position="132"/>
        <end position="152"/>
    </location>
</feature>
<evidence type="ECO:0000256" key="2">
    <source>
        <dbReference type="ARBA" id="ARBA00022475"/>
    </source>
</evidence>
<feature type="transmembrane region" description="Helical" evidence="6">
    <location>
        <begin position="239"/>
        <end position="260"/>
    </location>
</feature>
<dbReference type="GO" id="GO:0005886">
    <property type="term" value="C:plasma membrane"/>
    <property type="evidence" value="ECO:0007669"/>
    <property type="project" value="UniProtKB-SubCell"/>
</dbReference>
<dbReference type="InterPro" id="IPR011701">
    <property type="entry name" value="MFS"/>
</dbReference>
<dbReference type="PANTHER" id="PTHR43124:SF3">
    <property type="entry name" value="CHLORAMPHENICOL EFFLUX PUMP RV0191"/>
    <property type="match status" value="1"/>
</dbReference>
<dbReference type="PANTHER" id="PTHR43124">
    <property type="entry name" value="PURINE EFFLUX PUMP PBUE"/>
    <property type="match status" value="1"/>
</dbReference>
<feature type="transmembrane region" description="Helical" evidence="6">
    <location>
        <begin position="74"/>
        <end position="98"/>
    </location>
</feature>
<feature type="transmembrane region" description="Helical" evidence="6">
    <location>
        <begin position="164"/>
        <end position="185"/>
    </location>
</feature>
<feature type="transmembrane region" description="Helical" evidence="6">
    <location>
        <begin position="296"/>
        <end position="314"/>
    </location>
</feature>